<protein>
    <submittedName>
        <fullName evidence="1">SDR family NAD(P)-dependent oxidoreductase</fullName>
    </submittedName>
</protein>
<dbReference type="EMBL" id="JAYWLC010000017">
    <property type="protein sequence ID" value="MER5173276.1"/>
    <property type="molecule type" value="Genomic_DNA"/>
</dbReference>
<accession>A0ABV1SK63</accession>
<proteinExistence type="predicted"/>
<evidence type="ECO:0000313" key="1">
    <source>
        <dbReference type="EMBL" id="MER5173276.1"/>
    </source>
</evidence>
<dbReference type="Proteomes" id="UP001438953">
    <property type="component" value="Unassembled WGS sequence"/>
</dbReference>
<name>A0ABV1SK63_9RHOB</name>
<dbReference type="SUPFAM" id="SSF51735">
    <property type="entry name" value="NAD(P)-binding Rossmann-fold domains"/>
    <property type="match status" value="1"/>
</dbReference>
<reference evidence="1 2" key="1">
    <citation type="submission" date="2024-06" db="EMBL/GenBank/DDBJ databases">
        <title>Thioclava kandeliae sp. nov. from a rhizosphere soil sample of Kandelia candel in a mangrove.</title>
        <authorList>
            <person name="Mu T."/>
        </authorList>
    </citation>
    <scope>NUCLEOTIDE SEQUENCE [LARGE SCALE GENOMIC DNA]</scope>
    <source>
        <strain evidence="1 2">CPCC 100088</strain>
    </source>
</reference>
<sequence length="214" mass="23094">MRALIIGDTGGIGGALRDRLEQGEHEVIGLSRARDGFDISQEAKIEAVMSGLDGTFDLVFIASGILGTPEKSLSALKAEDIMRQFAVNAMGPALVIKHVRRLLPRDRRATLAVLSARVGSIGDNHLGGWYSYRASKAALNQLVHTSAIELRRKFPQLVVAALHPGTVATAFTSNYTADKVSPEEAAERLLTVVQGLTPEQSGGFWDYSGRPVEW</sequence>
<dbReference type="InterPro" id="IPR002347">
    <property type="entry name" value="SDR_fam"/>
</dbReference>
<dbReference type="PRINTS" id="PR00081">
    <property type="entry name" value="GDHRDH"/>
</dbReference>
<dbReference type="Gene3D" id="3.40.50.720">
    <property type="entry name" value="NAD(P)-binding Rossmann-like Domain"/>
    <property type="match status" value="1"/>
</dbReference>
<keyword evidence="2" id="KW-1185">Reference proteome</keyword>
<evidence type="ECO:0000313" key="2">
    <source>
        <dbReference type="Proteomes" id="UP001438953"/>
    </source>
</evidence>
<dbReference type="Pfam" id="PF00106">
    <property type="entry name" value="adh_short"/>
    <property type="match status" value="1"/>
</dbReference>
<dbReference type="InterPro" id="IPR052184">
    <property type="entry name" value="SDR_enzymes"/>
</dbReference>
<dbReference type="PANTHER" id="PTHR45458">
    <property type="entry name" value="SHORT-CHAIN DEHYDROGENASE/REDUCTASE SDR"/>
    <property type="match status" value="1"/>
</dbReference>
<organism evidence="1 2">
    <name type="scientific">Thioclava kandeliae</name>
    <dbReference type="NCBI Taxonomy" id="3070818"/>
    <lineage>
        <taxon>Bacteria</taxon>
        <taxon>Pseudomonadati</taxon>
        <taxon>Pseudomonadota</taxon>
        <taxon>Alphaproteobacteria</taxon>
        <taxon>Rhodobacterales</taxon>
        <taxon>Paracoccaceae</taxon>
        <taxon>Thioclava</taxon>
    </lineage>
</organism>
<comment type="caution">
    <text evidence="1">The sequence shown here is derived from an EMBL/GenBank/DDBJ whole genome shotgun (WGS) entry which is preliminary data.</text>
</comment>
<dbReference type="PANTHER" id="PTHR45458:SF1">
    <property type="entry name" value="SHORT CHAIN DEHYDROGENASE"/>
    <property type="match status" value="1"/>
</dbReference>
<dbReference type="RefSeq" id="WP_339111876.1">
    <property type="nucleotide sequence ID" value="NZ_JAYWLC010000017.1"/>
</dbReference>
<dbReference type="InterPro" id="IPR036291">
    <property type="entry name" value="NAD(P)-bd_dom_sf"/>
</dbReference>
<gene>
    <name evidence="1" type="ORF">VSX56_16025</name>
</gene>